<keyword evidence="3" id="KW-0472">Membrane</keyword>
<dbReference type="InterPro" id="IPR010989">
    <property type="entry name" value="SNARE"/>
</dbReference>
<dbReference type="SUPFAM" id="SSF47661">
    <property type="entry name" value="t-snare proteins"/>
    <property type="match status" value="1"/>
</dbReference>
<dbReference type="Proteomes" id="UP000823046">
    <property type="component" value="Unassembled WGS sequence"/>
</dbReference>
<evidence type="ECO:0000313" key="5">
    <source>
        <dbReference type="EMBL" id="KAF8823065.1"/>
    </source>
</evidence>
<dbReference type="PANTHER" id="PTHR19957:SF38">
    <property type="entry name" value="LD27581P"/>
    <property type="match status" value="1"/>
</dbReference>
<feature type="domain" description="T-SNARE coiled-coil homology" evidence="4">
    <location>
        <begin position="230"/>
        <end position="292"/>
    </location>
</feature>
<proteinExistence type="inferred from homology"/>
<dbReference type="PROSITE" id="PS50192">
    <property type="entry name" value="T_SNARE"/>
    <property type="match status" value="1"/>
</dbReference>
<dbReference type="Gene3D" id="1.20.58.70">
    <property type="match status" value="1"/>
</dbReference>
<evidence type="ECO:0000256" key="1">
    <source>
        <dbReference type="ARBA" id="ARBA00009063"/>
    </source>
</evidence>
<evidence type="ECO:0000313" key="6">
    <source>
        <dbReference type="Proteomes" id="UP000823046"/>
    </source>
</evidence>
<comment type="similarity">
    <text evidence="1">Belongs to the syntaxin family.</text>
</comment>
<keyword evidence="3" id="KW-0812">Transmembrane</keyword>
<comment type="caution">
    <text evidence="5">The sequence shown here is derived from an EMBL/GenBank/DDBJ whole genome shotgun (WGS) entry which is preliminary data.</text>
</comment>
<accession>A0ABQ7JGN9</accession>
<sequence>MYRLYRSLLVPTSNSLELRNVMVNFRTVWVNSELIRRHNTDESHFEISIKNNIRRIRSNLLSIEENLKNLNRDCVSRRIAEALDSRLKETYSIIAETHQFFREWVIFFAGNPIEKRKRKFSHRKLRSNFHSELKRVQQLSNSVEEAAKRVARNRSGIPCKEESLMRSNEDTNSSPSRNNLRWEDTNTFLKNSSPDGDDYPNEISNNLYQEDILQVTELDDVTEHETLIQRKIAEERLTGLNRIRGQVLQVHQAFRDLAGLVSQQDSELETIETYLDSSYTQSANAVTELEKSYHALKRKRHRRMTLLLLMLFALSGILWFSKLRSFLFGSGADSSSPSSS</sequence>
<dbReference type="CDD" id="cd15840">
    <property type="entry name" value="SNARE_Qa"/>
    <property type="match status" value="1"/>
</dbReference>
<feature type="region of interest" description="Disordered" evidence="2">
    <location>
        <begin position="157"/>
        <end position="182"/>
    </location>
</feature>
<evidence type="ECO:0000256" key="2">
    <source>
        <dbReference type="SAM" id="MobiDB-lite"/>
    </source>
</evidence>
<organism evidence="5 6">
    <name type="scientific">Cardiosporidium cionae</name>
    <dbReference type="NCBI Taxonomy" id="476202"/>
    <lineage>
        <taxon>Eukaryota</taxon>
        <taxon>Sar</taxon>
        <taxon>Alveolata</taxon>
        <taxon>Apicomplexa</taxon>
        <taxon>Aconoidasida</taxon>
        <taxon>Nephromycida</taxon>
        <taxon>Cardiosporidium</taxon>
    </lineage>
</organism>
<dbReference type="InterPro" id="IPR000727">
    <property type="entry name" value="T_SNARE_dom"/>
</dbReference>
<name>A0ABQ7JGN9_9APIC</name>
<feature type="transmembrane region" description="Helical" evidence="3">
    <location>
        <begin position="304"/>
        <end position="321"/>
    </location>
</feature>
<dbReference type="PANTHER" id="PTHR19957">
    <property type="entry name" value="SYNTAXIN"/>
    <property type="match status" value="1"/>
</dbReference>
<feature type="compositionally biased region" description="Polar residues" evidence="2">
    <location>
        <begin position="170"/>
        <end position="182"/>
    </location>
</feature>
<gene>
    <name evidence="5" type="ORF">IE077_000987</name>
</gene>
<keyword evidence="6" id="KW-1185">Reference proteome</keyword>
<feature type="compositionally biased region" description="Basic and acidic residues" evidence="2">
    <location>
        <begin position="159"/>
        <end position="169"/>
    </location>
</feature>
<dbReference type="Gene3D" id="1.20.5.110">
    <property type="match status" value="1"/>
</dbReference>
<dbReference type="InterPro" id="IPR045242">
    <property type="entry name" value="Syntaxin"/>
</dbReference>
<dbReference type="EMBL" id="JADAQX010000004">
    <property type="protein sequence ID" value="KAF8823065.1"/>
    <property type="molecule type" value="Genomic_DNA"/>
</dbReference>
<evidence type="ECO:0000256" key="3">
    <source>
        <dbReference type="SAM" id="Phobius"/>
    </source>
</evidence>
<keyword evidence="3" id="KW-1133">Transmembrane helix</keyword>
<evidence type="ECO:0000259" key="4">
    <source>
        <dbReference type="PROSITE" id="PS50192"/>
    </source>
</evidence>
<protein>
    <submittedName>
        <fullName evidence="5">SnaRE domain-containing protein</fullName>
    </submittedName>
</protein>
<reference evidence="5 6" key="1">
    <citation type="journal article" date="2020" name="bioRxiv">
        <title>Metabolic contributions of an alphaproteobacterial endosymbiont in the apicomplexan Cardiosporidium cionae.</title>
        <authorList>
            <person name="Hunter E.S."/>
            <person name="Paight C.J."/>
            <person name="Lane C.E."/>
        </authorList>
    </citation>
    <scope>NUCLEOTIDE SEQUENCE [LARGE SCALE GENOMIC DNA]</scope>
    <source>
        <strain evidence="5">ESH_2018</strain>
    </source>
</reference>